<dbReference type="CDD" id="cd18605">
    <property type="entry name" value="ABC_6TM_MRP7_D2_like"/>
    <property type="match status" value="1"/>
</dbReference>
<evidence type="ECO:0000256" key="5">
    <source>
        <dbReference type="ARBA" id="ARBA00022737"/>
    </source>
</evidence>
<keyword evidence="6" id="KW-0547">Nucleotide-binding</keyword>
<feature type="region of interest" description="Disordered" evidence="11">
    <location>
        <begin position="16"/>
        <end position="97"/>
    </location>
</feature>
<feature type="domain" description="ABC transmembrane type-1" evidence="14">
    <location>
        <begin position="1021"/>
        <end position="1304"/>
    </location>
</feature>
<feature type="transmembrane region" description="Helical" evidence="12">
    <location>
        <begin position="265"/>
        <end position="285"/>
    </location>
</feature>
<keyword evidence="10 12" id="KW-0472">Membrane</keyword>
<sequence>MRCNYVHRLRIPLTRRPHESVDPTLQKHGAAAGGRGTARHSTTELNDDETTCTTPPGTTTPLPAPAARATRRLLRNRNTDRAALADPPLGRARRRRRSSAAPLLPMDFVCPGDPAVWDGRRFGPCFADLVLGLAGNAIAAVAVICLFLAKRNAPRAQRNVRRGLSEKLFVFGVPGFAVCHSLVGLTMLVKKKFEGKDVEDHELFFMCSQFIAWMSVSIVCVTGAWFEILYNPIMCFCWILKILLEIPHLQYKLTVLKTMASFMEIISFCTATTFGLFVVVAAVVGQLGNKRKMNSIEAPLILNDEKAESEITNMVKKGHTLWELLTFKFVNPMMDIGVTRQLDFTDLLELPPELRATSCYDRLLSSWTVEYQNHHDNSSVLRAMFCSYGWTYLRLGLLKVLNDSINFVSPLLLNKFIRFLQQGSGGMDGYILAISLGLTSIIKSFLDSQYSFRLAKLKLMLRSSIMGIVYRKCLCLSLAERSRFSEGEIQTFMSVDADRTINLCNSLHDAWSLPLQIGVALYLLYTQVNYAFLSGLAITIILIPVNKWISTRIAGATEKMMKQKDRRISCAGELLAHIRTVKMYSWEKLFTERLVERRESEVKHLATRKYLDAWCVYFWATTPTLFSLFTFSIFAIMGHTLDAATVFTCVALFNTLISPLNSFPWVINGLIDAVISSRRLSNYLSTPEHHSSELTASADLLKHQFKRYTEVTHNPMAFVLQNVCCCWSSSSVAEPNIILRNISLQLQKGLFIAIVGEIVCLYQVGSGKSSLLNSVIGETHVISGSVSSCGSIAYVPQVPWILSGSVRDNILLGKEFDPRRYEEVIQACALDVDISAMARGDMSYIGEKGTNLSGGQRARLALARALYQNSDVYLFDDILSAVDSQVASWILEKAIMGPQLMQKTRLLSTHNLQAISAADMIVVMANGLVKWFGTLESFLATPYSRIAKPDSSSPTSFTVSVKDKTPMVSCELKTDVILEDDSVVAYEEQKDQVEAEARKEGMVELSVYKKYATFAGWLIVVLIFLSAILMQASRNGNDLWLTYWVDTSTGTNNTSFYLIILAVFGIINSLFTLGRAFSFAFGGLRAAIHIHASLLENIISAPVCFFDQNPSGRILNRLSSDLYTVDDSLPFILNIFVANFFSLLGTLVVLSYSQVSFLLILLPLWLIYRKLQYYYRSTSREVRRLDSVARSPIYTSFTETLDGSSTIRAFQKEGFFLERFIQHVTLYQKTSYCELIASLWLSLRLQLLAGFIILFIAMMATVTFHSSSLVNLGTPGLVGLALSYAAPVVSLLNGFLTTFTETEKEMISVERVAEYVGIPQEELQGSESPSRSWPTEGRIDFVHVTLRYKPELPPALDDVSFHIASGMQVGIIGRTGAGKSSVLNALFRLVPICNGCILVDGIDVAKVAVRELRAHFAVVPQSPFLFDGSLRENLDPFNTATDLRVWEVLEKCHMKGEIESIGGLDIHVKESGASFSVGQRQLLCLARAFLKSSKVLCLDECTANVDNQTAFLLQNTISAECKGMTVLTIAHRISTVMKMDNILVLDQGKLVEEGNPEVLLNHKSSRFARFAKASQM</sequence>
<dbReference type="SUPFAM" id="SSF90123">
    <property type="entry name" value="ABC transporter transmembrane region"/>
    <property type="match status" value="2"/>
</dbReference>
<dbReference type="PANTHER" id="PTHR24223">
    <property type="entry name" value="ATP-BINDING CASSETTE SUB-FAMILY C"/>
    <property type="match status" value="1"/>
</dbReference>
<evidence type="ECO:0000256" key="9">
    <source>
        <dbReference type="ARBA" id="ARBA00022989"/>
    </source>
</evidence>
<dbReference type="Gene3D" id="1.20.1560.10">
    <property type="entry name" value="ABC transporter type 1, transmembrane domain"/>
    <property type="match status" value="2"/>
</dbReference>
<evidence type="ECO:0000256" key="12">
    <source>
        <dbReference type="SAM" id="Phobius"/>
    </source>
</evidence>
<feature type="compositionally biased region" description="Low complexity" evidence="11">
    <location>
        <begin position="51"/>
        <end position="68"/>
    </location>
</feature>
<keyword evidence="4 12" id="KW-0812">Transmembrane</keyword>
<feature type="transmembrane region" description="Helical" evidence="12">
    <location>
        <begin position="614"/>
        <end position="637"/>
    </location>
</feature>
<keyword evidence="16" id="KW-1185">Reference proteome</keyword>
<dbReference type="CDD" id="cd18598">
    <property type="entry name" value="ABC_6TM_MRP7_D1_like"/>
    <property type="match status" value="1"/>
</dbReference>
<feature type="transmembrane region" description="Helical" evidence="12">
    <location>
        <begin position="1276"/>
        <end position="1296"/>
    </location>
</feature>
<dbReference type="InterPro" id="IPR036640">
    <property type="entry name" value="ABC1_TM_sf"/>
</dbReference>
<keyword evidence="3" id="KW-0813">Transport</keyword>
<dbReference type="GO" id="GO:0016887">
    <property type="term" value="F:ATP hydrolysis activity"/>
    <property type="evidence" value="ECO:0007669"/>
    <property type="project" value="InterPro"/>
</dbReference>
<proteinExistence type="inferred from homology"/>
<organism evidence="15 16">
    <name type="scientific">Setaria viridis</name>
    <name type="common">Green bristlegrass</name>
    <name type="synonym">Setaria italica subsp. viridis</name>
    <dbReference type="NCBI Taxonomy" id="4556"/>
    <lineage>
        <taxon>Eukaryota</taxon>
        <taxon>Viridiplantae</taxon>
        <taxon>Streptophyta</taxon>
        <taxon>Embryophyta</taxon>
        <taxon>Tracheophyta</taxon>
        <taxon>Spermatophyta</taxon>
        <taxon>Magnoliopsida</taxon>
        <taxon>Liliopsida</taxon>
        <taxon>Poales</taxon>
        <taxon>Poaceae</taxon>
        <taxon>PACMAD clade</taxon>
        <taxon>Panicoideae</taxon>
        <taxon>Panicodae</taxon>
        <taxon>Paniceae</taxon>
        <taxon>Cenchrinae</taxon>
        <taxon>Setaria</taxon>
    </lineage>
</organism>
<dbReference type="FunFam" id="1.20.1560.10:FF:000002">
    <property type="entry name" value="ABC transporter C family member 5"/>
    <property type="match status" value="1"/>
</dbReference>
<dbReference type="Gramene" id="TKW19837">
    <property type="protein sequence ID" value="TKW19837"/>
    <property type="gene ID" value="SEVIR_4G045600v2"/>
</dbReference>
<comment type="similarity">
    <text evidence="2">Belongs to the ABC transporter superfamily. ABCC family. Conjugate transporter (TC 3.A.1.208) subfamily.</text>
</comment>
<dbReference type="InterPro" id="IPR017871">
    <property type="entry name" value="ABC_transporter-like_CS"/>
</dbReference>
<evidence type="ECO:0000256" key="6">
    <source>
        <dbReference type="ARBA" id="ARBA00022741"/>
    </source>
</evidence>
<dbReference type="InterPro" id="IPR003439">
    <property type="entry name" value="ABC_transporter-like_ATP-bd"/>
</dbReference>
<name>A0A4U6V7G1_SETVI</name>
<keyword evidence="9 12" id="KW-1133">Transmembrane helix</keyword>
<dbReference type="EMBL" id="CM016555">
    <property type="protein sequence ID" value="TKW19837.1"/>
    <property type="molecule type" value="Genomic_DNA"/>
</dbReference>
<dbReference type="FunFam" id="1.20.1560.10:FF:000084">
    <property type="entry name" value="Multidrug resistance-associated protein ABC domain protein"/>
    <property type="match status" value="1"/>
</dbReference>
<evidence type="ECO:0000259" key="13">
    <source>
        <dbReference type="PROSITE" id="PS50893"/>
    </source>
</evidence>
<reference evidence="15" key="1">
    <citation type="submission" date="2019-03" db="EMBL/GenBank/DDBJ databases">
        <title>WGS assembly of Setaria viridis.</title>
        <authorList>
            <person name="Huang P."/>
            <person name="Jenkins J."/>
            <person name="Grimwood J."/>
            <person name="Barry K."/>
            <person name="Healey A."/>
            <person name="Mamidi S."/>
            <person name="Sreedasyam A."/>
            <person name="Shu S."/>
            <person name="Feldman M."/>
            <person name="Wu J."/>
            <person name="Yu Y."/>
            <person name="Chen C."/>
            <person name="Johnson J."/>
            <person name="Rokhsar D."/>
            <person name="Baxter I."/>
            <person name="Schmutz J."/>
            <person name="Brutnell T."/>
            <person name="Kellogg E."/>
        </authorList>
    </citation>
    <scope>NUCLEOTIDE SEQUENCE [LARGE SCALE GENOMIC DNA]</scope>
</reference>
<feature type="transmembrane region" description="Helical" evidence="12">
    <location>
        <begin position="168"/>
        <end position="188"/>
    </location>
</feature>
<dbReference type="OMA" id="PYAWPSQ"/>
<dbReference type="PROSITE" id="PS50893">
    <property type="entry name" value="ABC_TRANSPORTER_2"/>
    <property type="match status" value="2"/>
</dbReference>
<dbReference type="Proteomes" id="UP000298652">
    <property type="component" value="Chromosome 4"/>
</dbReference>
<feature type="transmembrane region" description="Helical" evidence="12">
    <location>
        <begin position="129"/>
        <end position="148"/>
    </location>
</feature>
<evidence type="ECO:0000256" key="3">
    <source>
        <dbReference type="ARBA" id="ARBA00022448"/>
    </source>
</evidence>
<keyword evidence="8" id="KW-1278">Translocase</keyword>
<feature type="domain" description="ABC transmembrane type-1" evidence="14">
    <location>
        <begin position="397"/>
        <end position="672"/>
    </location>
</feature>
<dbReference type="SUPFAM" id="SSF52540">
    <property type="entry name" value="P-loop containing nucleoside triphosphate hydrolases"/>
    <property type="match status" value="2"/>
</dbReference>
<dbReference type="InterPro" id="IPR027417">
    <property type="entry name" value="P-loop_NTPase"/>
</dbReference>
<evidence type="ECO:0000313" key="15">
    <source>
        <dbReference type="EMBL" id="TKW19837.1"/>
    </source>
</evidence>
<evidence type="ECO:0000256" key="4">
    <source>
        <dbReference type="ARBA" id="ARBA00022692"/>
    </source>
</evidence>
<accession>A0A4U6V7G1</accession>
<dbReference type="PROSITE" id="PS00211">
    <property type="entry name" value="ABC_TRANSPORTER_1"/>
    <property type="match status" value="2"/>
</dbReference>
<keyword evidence="5" id="KW-0677">Repeat</keyword>
<feature type="transmembrane region" description="Helical" evidence="12">
    <location>
        <begin position="1245"/>
        <end position="1264"/>
    </location>
</feature>
<dbReference type="PANTHER" id="PTHR24223:SF330">
    <property type="entry name" value="ATP-BINDING CASSETTE SUB-FAMILY C MEMBER 10"/>
    <property type="match status" value="1"/>
</dbReference>
<feature type="domain" description="ABC transporter" evidence="13">
    <location>
        <begin position="718"/>
        <end position="951"/>
    </location>
</feature>
<evidence type="ECO:0000313" key="16">
    <source>
        <dbReference type="Proteomes" id="UP000298652"/>
    </source>
</evidence>
<protein>
    <recommendedName>
        <fullName evidence="17">ABC transporter C family member 13</fullName>
    </recommendedName>
</protein>
<feature type="transmembrane region" description="Helical" evidence="12">
    <location>
        <begin position="203"/>
        <end position="226"/>
    </location>
</feature>
<evidence type="ECO:0000256" key="10">
    <source>
        <dbReference type="ARBA" id="ARBA00023136"/>
    </source>
</evidence>
<dbReference type="Pfam" id="PF00005">
    <property type="entry name" value="ABC_tran"/>
    <property type="match status" value="2"/>
</dbReference>
<evidence type="ECO:0000259" key="14">
    <source>
        <dbReference type="PROSITE" id="PS50929"/>
    </source>
</evidence>
<dbReference type="InterPro" id="IPR003593">
    <property type="entry name" value="AAA+_ATPase"/>
</dbReference>
<feature type="transmembrane region" description="Helical" evidence="12">
    <location>
        <begin position="519"/>
        <end position="543"/>
    </location>
</feature>
<dbReference type="FunFam" id="3.40.50.300:FF:002065">
    <property type="entry name" value="ABC transporter C family member 13"/>
    <property type="match status" value="1"/>
</dbReference>
<evidence type="ECO:0000256" key="2">
    <source>
        <dbReference type="ARBA" id="ARBA00009726"/>
    </source>
</evidence>
<dbReference type="CDD" id="cd03250">
    <property type="entry name" value="ABCC_MRP_domain1"/>
    <property type="match status" value="1"/>
</dbReference>
<feature type="domain" description="ABC transporter" evidence="13">
    <location>
        <begin position="1339"/>
        <end position="1572"/>
    </location>
</feature>
<feature type="transmembrane region" description="Helical" evidence="12">
    <location>
        <begin position="1147"/>
        <end position="1168"/>
    </location>
</feature>
<dbReference type="InterPro" id="IPR011527">
    <property type="entry name" value="ABC1_TM_dom"/>
</dbReference>
<evidence type="ECO:0000256" key="11">
    <source>
        <dbReference type="SAM" id="MobiDB-lite"/>
    </source>
</evidence>
<comment type="subcellular location">
    <subcellularLocation>
        <location evidence="1">Membrane</location>
    </subcellularLocation>
</comment>
<dbReference type="GO" id="GO:0005524">
    <property type="term" value="F:ATP binding"/>
    <property type="evidence" value="ECO:0007669"/>
    <property type="project" value="UniProtKB-KW"/>
</dbReference>
<feature type="compositionally biased region" description="Low complexity" evidence="11">
    <location>
        <begin position="81"/>
        <end position="90"/>
    </location>
</feature>
<feature type="transmembrane region" description="Helical" evidence="12">
    <location>
        <begin position="1054"/>
        <end position="1073"/>
    </location>
</feature>
<dbReference type="GO" id="GO:0016020">
    <property type="term" value="C:membrane"/>
    <property type="evidence" value="ECO:0007669"/>
    <property type="project" value="UniProtKB-SubCell"/>
</dbReference>
<evidence type="ECO:0000256" key="1">
    <source>
        <dbReference type="ARBA" id="ARBA00004370"/>
    </source>
</evidence>
<dbReference type="SMART" id="SM00382">
    <property type="entry name" value="AAA"/>
    <property type="match status" value="2"/>
</dbReference>
<evidence type="ECO:0000256" key="8">
    <source>
        <dbReference type="ARBA" id="ARBA00022967"/>
    </source>
</evidence>
<dbReference type="Pfam" id="PF00664">
    <property type="entry name" value="ABC_membrane"/>
    <property type="match status" value="2"/>
</dbReference>
<dbReference type="Gene3D" id="3.40.50.300">
    <property type="entry name" value="P-loop containing nucleotide triphosphate hydrolases"/>
    <property type="match status" value="2"/>
</dbReference>
<dbReference type="InterPro" id="IPR050173">
    <property type="entry name" value="ABC_transporter_C-like"/>
</dbReference>
<dbReference type="CDD" id="cd03244">
    <property type="entry name" value="ABCC_MRP_domain2"/>
    <property type="match status" value="1"/>
</dbReference>
<keyword evidence="7" id="KW-0067">ATP-binding</keyword>
<dbReference type="FunFam" id="3.40.50.300:FF:000630">
    <property type="entry name" value="ATP-binding cassette (ABC) transporter, putative"/>
    <property type="match status" value="1"/>
</dbReference>
<dbReference type="GO" id="GO:0140359">
    <property type="term" value="F:ABC-type transporter activity"/>
    <property type="evidence" value="ECO:0007669"/>
    <property type="project" value="InterPro"/>
</dbReference>
<evidence type="ECO:0008006" key="17">
    <source>
        <dbReference type="Google" id="ProtNLM"/>
    </source>
</evidence>
<feature type="transmembrane region" description="Helical" evidence="12">
    <location>
        <begin position="1011"/>
        <end position="1034"/>
    </location>
</feature>
<evidence type="ECO:0000256" key="7">
    <source>
        <dbReference type="ARBA" id="ARBA00022840"/>
    </source>
</evidence>
<gene>
    <name evidence="15" type="ORF">SEVIR_4G045600v2</name>
</gene>
<dbReference type="PROSITE" id="PS50929">
    <property type="entry name" value="ABC_TM1F"/>
    <property type="match status" value="2"/>
</dbReference>